<evidence type="ECO:0000313" key="2">
    <source>
        <dbReference type="Proteomes" id="UP001596422"/>
    </source>
</evidence>
<comment type="caution">
    <text evidence="1">The sequence shown here is derived from an EMBL/GenBank/DDBJ whole genome shotgun (WGS) entry which is preliminary data.</text>
</comment>
<organism evidence="1 2">
    <name type="scientific">Marinobacterium aestuariivivens</name>
    <dbReference type="NCBI Taxonomy" id="1698799"/>
    <lineage>
        <taxon>Bacteria</taxon>
        <taxon>Pseudomonadati</taxon>
        <taxon>Pseudomonadota</taxon>
        <taxon>Gammaproteobacteria</taxon>
        <taxon>Oceanospirillales</taxon>
        <taxon>Oceanospirillaceae</taxon>
        <taxon>Marinobacterium</taxon>
    </lineage>
</organism>
<gene>
    <name evidence="1" type="ORF">ACFQDL_15610</name>
</gene>
<dbReference type="RefSeq" id="WP_379909852.1">
    <property type="nucleotide sequence ID" value="NZ_JBHSWE010000001.1"/>
</dbReference>
<sequence length="68" mass="7211">MQLPGAIGLPLALQIGEVYGRDLRIRPAAGEPLIIDSVQLGLHSEEARLVLDRFEVSAPQGLSSCTAT</sequence>
<name>A0ABW2A231_9GAMM</name>
<proteinExistence type="predicted"/>
<dbReference type="Proteomes" id="UP001596422">
    <property type="component" value="Unassembled WGS sequence"/>
</dbReference>
<accession>A0ABW2A231</accession>
<dbReference type="EMBL" id="JBHSWE010000001">
    <property type="protein sequence ID" value="MFC6671339.1"/>
    <property type="molecule type" value="Genomic_DNA"/>
</dbReference>
<reference evidence="2" key="1">
    <citation type="journal article" date="2019" name="Int. J. Syst. Evol. Microbiol.">
        <title>The Global Catalogue of Microorganisms (GCM) 10K type strain sequencing project: providing services to taxonomists for standard genome sequencing and annotation.</title>
        <authorList>
            <consortium name="The Broad Institute Genomics Platform"/>
            <consortium name="The Broad Institute Genome Sequencing Center for Infectious Disease"/>
            <person name="Wu L."/>
            <person name="Ma J."/>
        </authorList>
    </citation>
    <scope>NUCLEOTIDE SEQUENCE [LARGE SCALE GENOMIC DNA]</scope>
    <source>
        <strain evidence="2">NBRC 111756</strain>
    </source>
</reference>
<evidence type="ECO:0000313" key="1">
    <source>
        <dbReference type="EMBL" id="MFC6671339.1"/>
    </source>
</evidence>
<protein>
    <submittedName>
        <fullName evidence="1">Uncharacterized protein</fullName>
    </submittedName>
</protein>
<keyword evidence="2" id="KW-1185">Reference proteome</keyword>